<dbReference type="PANTHER" id="PTHR18901:SF38">
    <property type="entry name" value="PSEUDOURIDINE-5'-PHOSPHATASE"/>
    <property type="match status" value="1"/>
</dbReference>
<dbReference type="InterPro" id="IPR023198">
    <property type="entry name" value="PGP-like_dom2"/>
</dbReference>
<evidence type="ECO:0000313" key="6">
    <source>
        <dbReference type="EMBL" id="GAE37573.1"/>
    </source>
</evidence>
<dbReference type="GO" id="GO:0008801">
    <property type="term" value="F:beta-phosphoglucomutase activity"/>
    <property type="evidence" value="ECO:0007669"/>
    <property type="project" value="InterPro"/>
</dbReference>
<feature type="binding site" evidence="3">
    <location>
        <position position="146"/>
    </location>
    <ligand>
        <name>substrate</name>
    </ligand>
</feature>
<feature type="binding site" evidence="3">
    <location>
        <begin position="115"/>
        <end position="119"/>
    </location>
    <ligand>
        <name>substrate</name>
    </ligand>
</feature>
<dbReference type="PANTHER" id="PTHR18901">
    <property type="entry name" value="2-DEOXYGLUCOSE-6-PHOSPHATE PHOSPHATASE 2"/>
    <property type="match status" value="1"/>
</dbReference>
<dbReference type="SFLD" id="SFLDS00003">
    <property type="entry name" value="Haloacid_Dehalogenase"/>
    <property type="match status" value="1"/>
</dbReference>
<dbReference type="EMBL" id="BAUV01000087">
    <property type="protein sequence ID" value="GAE37573.1"/>
    <property type="molecule type" value="Genomic_DNA"/>
</dbReference>
<feature type="binding site" evidence="3">
    <location>
        <begin position="10"/>
        <end position="12"/>
    </location>
    <ligand>
        <name>substrate</name>
    </ligand>
</feature>
<dbReference type="Gene3D" id="1.10.150.240">
    <property type="entry name" value="Putative phosphatase, domain 2"/>
    <property type="match status" value="1"/>
</dbReference>
<gene>
    <name evidence="6" type="ORF">JCM9157_4884</name>
</gene>
<keyword evidence="7" id="KW-1185">Reference proteome</keyword>
<proteinExistence type="inferred from homology"/>
<dbReference type="NCBIfam" id="TIGR01509">
    <property type="entry name" value="HAD-SF-IA-v3"/>
    <property type="match status" value="1"/>
</dbReference>
<organism evidence="6 7">
    <name type="scientific">Halalkalibacter akibai (strain ATCC 43226 / DSM 21942 / CIP 109018 / JCM 9157 / 1139)</name>
    <name type="common">Bacillus akibai</name>
    <dbReference type="NCBI Taxonomy" id="1236973"/>
    <lineage>
        <taxon>Bacteria</taxon>
        <taxon>Bacillati</taxon>
        <taxon>Bacillota</taxon>
        <taxon>Bacilli</taxon>
        <taxon>Bacillales</taxon>
        <taxon>Bacillaceae</taxon>
        <taxon>Halalkalibacter</taxon>
    </lineage>
</organism>
<keyword evidence="4" id="KW-0479">Metal-binding</keyword>
<accession>W4R100</accession>
<feature type="site" description="Important for catalytic activity and assists the phosphoryl transfer reaction to Asp8 by balancing charge and orienting the reacting groups" evidence="5">
    <location>
        <position position="115"/>
    </location>
</feature>
<dbReference type="CDD" id="cd02598">
    <property type="entry name" value="HAD_BPGM"/>
    <property type="match status" value="1"/>
</dbReference>
<feature type="binding site" evidence="4">
    <location>
        <position position="170"/>
    </location>
    <ligand>
        <name>Mg(2+)</name>
        <dbReference type="ChEBI" id="CHEBI:18420"/>
    </ligand>
</feature>
<feature type="active site" description="Proton donor/acceptor" evidence="2">
    <location>
        <position position="12"/>
    </location>
</feature>
<dbReference type="PRINTS" id="PR00413">
    <property type="entry name" value="HADHALOGNASE"/>
</dbReference>
<dbReference type="GO" id="GO:0005975">
    <property type="term" value="P:carbohydrate metabolic process"/>
    <property type="evidence" value="ECO:0007669"/>
    <property type="project" value="InterPro"/>
</dbReference>
<dbReference type="NCBIfam" id="TIGR02009">
    <property type="entry name" value="PGMB-YQAB-SF"/>
    <property type="match status" value="1"/>
</dbReference>
<evidence type="ECO:0000256" key="4">
    <source>
        <dbReference type="PIRSR" id="PIRSR610972-3"/>
    </source>
</evidence>
<feature type="active site" description="Proton donor/acceptor" evidence="2">
    <location>
        <position position="10"/>
    </location>
</feature>
<feature type="site" description="Important for catalytic activity and assists the phosphoryl transfer reaction to Asp8 by balancing charge and orienting the reacting groups" evidence="5">
    <location>
        <position position="146"/>
    </location>
</feature>
<reference evidence="6 7" key="1">
    <citation type="journal article" date="2014" name="Genome Announc.">
        <title>Draft Genome Sequences of Three Alkaliphilic Bacillus Strains, Bacillus wakoensis JCM 9140T, Bacillus akibai JCM 9157T, and Bacillus hemicellulosilyticus JCM 9152T.</title>
        <authorList>
            <person name="Yuki M."/>
            <person name="Oshima K."/>
            <person name="Suda W."/>
            <person name="Oshida Y."/>
            <person name="Kitamura K."/>
            <person name="Iida T."/>
            <person name="Hattori M."/>
            <person name="Ohkuma M."/>
        </authorList>
    </citation>
    <scope>NUCLEOTIDE SEQUENCE [LARGE SCALE GENOMIC DNA]</scope>
    <source>
        <strain evidence="6 7">JCM 9157</strain>
    </source>
</reference>
<feature type="binding site" evidence="3">
    <location>
        <position position="77"/>
    </location>
    <ligand>
        <name>substrate</name>
    </ligand>
</feature>
<protein>
    <submittedName>
        <fullName evidence="6">Beta-phosphoglucomutase</fullName>
    </submittedName>
</protein>
<dbReference type="Proteomes" id="UP000018896">
    <property type="component" value="Unassembled WGS sequence"/>
</dbReference>
<dbReference type="Pfam" id="PF00702">
    <property type="entry name" value="Hydrolase"/>
    <property type="match status" value="1"/>
</dbReference>
<dbReference type="eggNOG" id="COG0637">
    <property type="taxonomic scope" value="Bacteria"/>
</dbReference>
<comment type="cofactor">
    <cofactor evidence="4">
        <name>Mg(2+)</name>
        <dbReference type="ChEBI" id="CHEBI:18420"/>
    </cofactor>
    <text evidence="4">Binds 2 magnesium ions per subunit.</text>
</comment>
<evidence type="ECO:0000256" key="3">
    <source>
        <dbReference type="PIRSR" id="PIRSR610972-2"/>
    </source>
</evidence>
<dbReference type="STRING" id="1236973.JCM9157_4884"/>
<dbReference type="SUPFAM" id="SSF56784">
    <property type="entry name" value="HAD-like"/>
    <property type="match status" value="1"/>
</dbReference>
<dbReference type="Gene3D" id="3.40.50.1000">
    <property type="entry name" value="HAD superfamily/HAD-like"/>
    <property type="match status" value="1"/>
</dbReference>
<feature type="binding site" evidence="4">
    <location>
        <position position="10"/>
    </location>
    <ligand>
        <name>Mg(2+)</name>
        <dbReference type="ChEBI" id="CHEBI:18420"/>
    </ligand>
</feature>
<dbReference type="OrthoDB" id="9797743at2"/>
<comment type="similarity">
    <text evidence="1">Belongs to the HAD-like hydrolase superfamily. CbbY/CbbZ/Gph/YieH family.</text>
</comment>
<comment type="caution">
    <text evidence="6">The sequence shown here is derived from an EMBL/GenBank/DDBJ whole genome shotgun (WGS) entry which is preliminary data.</text>
</comment>
<feature type="binding site" evidence="4">
    <location>
        <position position="12"/>
    </location>
    <ligand>
        <name>Mg(2+)</name>
        <dbReference type="ChEBI" id="CHEBI:18420"/>
    </ligand>
</feature>
<dbReference type="InterPro" id="IPR010976">
    <property type="entry name" value="B-phosphoglucomutase_hydrolase"/>
</dbReference>
<evidence type="ECO:0000313" key="7">
    <source>
        <dbReference type="Proteomes" id="UP000018896"/>
    </source>
</evidence>
<feature type="binding site" evidence="4">
    <location>
        <position position="171"/>
    </location>
    <ligand>
        <name>Mg(2+)</name>
        <dbReference type="ChEBI" id="CHEBI:18420"/>
    </ligand>
</feature>
<dbReference type="InterPro" id="IPR036412">
    <property type="entry name" value="HAD-like_sf"/>
</dbReference>
<dbReference type="InterPro" id="IPR006439">
    <property type="entry name" value="HAD-SF_hydro_IA"/>
</dbReference>
<dbReference type="SFLD" id="SFLDG01129">
    <property type="entry name" value="C1.5:_HAD__Beta-PGM__Phosphata"/>
    <property type="match status" value="1"/>
</dbReference>
<evidence type="ECO:0000256" key="1">
    <source>
        <dbReference type="ARBA" id="ARBA00006171"/>
    </source>
</evidence>
<name>W4R100_HALA3</name>
<dbReference type="RefSeq" id="WP_052013318.1">
    <property type="nucleotide sequence ID" value="NZ_BAUV01000087.1"/>
</dbReference>
<dbReference type="InterPro" id="IPR023214">
    <property type="entry name" value="HAD_sf"/>
</dbReference>
<evidence type="ECO:0000256" key="2">
    <source>
        <dbReference type="PIRSR" id="PIRSR610972-1"/>
    </source>
</evidence>
<dbReference type="NCBIfam" id="TIGR01990">
    <property type="entry name" value="bPGM"/>
    <property type="match status" value="1"/>
</dbReference>
<feature type="binding site" evidence="3">
    <location>
        <begin position="45"/>
        <end position="50"/>
    </location>
    <ligand>
        <name>substrate</name>
    </ligand>
</feature>
<sequence>MKQMKAVIFDMDGVISNTVPIQYETNLRLAKTLNISFSREWNQSLQGLSRRKTVEAMIEASSSTFTEDEVDEICNKKNYHYRELISQLTPRDAQPGIREFIQELANHKIPMVIASASQNASFVLSKLELLSFFQGVVDVTTLKRGKPDPEIFLKAADIVGVAPAECIALEDGEAGLTAILQTEMFSVGIGIEPFMKNADYYVESTSKLTLDGLEAVLNKHQRTIR</sequence>
<keyword evidence="4" id="KW-0460">Magnesium</keyword>
<dbReference type="GO" id="GO:0000287">
    <property type="term" value="F:magnesium ion binding"/>
    <property type="evidence" value="ECO:0007669"/>
    <property type="project" value="InterPro"/>
</dbReference>
<dbReference type="InterPro" id="IPR010972">
    <property type="entry name" value="Beta-PGM"/>
</dbReference>
<evidence type="ECO:0000256" key="5">
    <source>
        <dbReference type="PIRSR" id="PIRSR610972-4"/>
    </source>
</evidence>
<dbReference type="AlphaFoldDB" id="W4R100"/>